<proteinExistence type="predicted"/>
<dbReference type="InterPro" id="IPR044861">
    <property type="entry name" value="IPNS-like_FE2OG_OXY"/>
</dbReference>
<dbReference type="VEuPathDB" id="FungiDB:An18g02050"/>
<dbReference type="PANTHER" id="PTHR33112:SF1">
    <property type="entry name" value="HETEROKARYON INCOMPATIBILITY DOMAIN-CONTAINING PROTEIN"/>
    <property type="match status" value="1"/>
</dbReference>
<dbReference type="VEuPathDB" id="FungiDB:ASPNIDRAFT2_1112983"/>
<dbReference type="InterPro" id="IPR005123">
    <property type="entry name" value="Oxoglu/Fe-dep_dioxygenase_dom"/>
</dbReference>
<accession>A0A100ISD8</accession>
<dbReference type="Proteomes" id="UP000068243">
    <property type="component" value="Unassembled WGS sequence"/>
</dbReference>
<dbReference type="Pfam" id="PF03171">
    <property type="entry name" value="2OG-FeII_Oxy"/>
    <property type="match status" value="1"/>
</dbReference>
<dbReference type="InterPro" id="IPR026992">
    <property type="entry name" value="DIOX_N"/>
</dbReference>
<dbReference type="PANTHER" id="PTHR33112">
    <property type="entry name" value="DOMAIN PROTEIN, PUTATIVE-RELATED"/>
    <property type="match status" value="1"/>
</dbReference>
<dbReference type="PROSITE" id="PS51471">
    <property type="entry name" value="FE2OG_OXY"/>
    <property type="match status" value="1"/>
</dbReference>
<feature type="domain" description="Fe2OG dioxygenase" evidence="2">
    <location>
        <begin position="170"/>
        <end position="277"/>
    </location>
</feature>
<dbReference type="SUPFAM" id="SSF51197">
    <property type="entry name" value="Clavaminate synthase-like"/>
    <property type="match status" value="1"/>
</dbReference>
<evidence type="ECO:0000256" key="1">
    <source>
        <dbReference type="SAM" id="MobiDB-lite"/>
    </source>
</evidence>
<gene>
    <name evidence="3" type="ORF">ABL_09120</name>
</gene>
<dbReference type="VEuPathDB" id="FungiDB:M747DRAFT_295476"/>
<name>A0A100ISD8_ASPNG</name>
<feature type="region of interest" description="Disordered" evidence="1">
    <location>
        <begin position="82"/>
        <end position="102"/>
    </location>
</feature>
<dbReference type="VEuPathDB" id="FungiDB:ATCC64974_109880"/>
<dbReference type="VEuPathDB" id="FungiDB:ASPNIDRAFT2_1172265"/>
<dbReference type="EMBL" id="BCMY01000021">
    <property type="protein sequence ID" value="GAQ46459.1"/>
    <property type="molecule type" value="Genomic_DNA"/>
</dbReference>
<dbReference type="VEuPathDB" id="FungiDB:ATCC64974_40040"/>
<sequence length="967" mass="109593">MAITEPILVAESLPTIELDLLRADNETENKRLLSVCQNYGFFYLNMTSDPELCQLWEDMLSIMKEYFEQPLDIKMQDARNDDNFGYEPMGTEEGPKPKTRDGYESLKFSRREYLKGSTDLTTSIRTKSTPFFNFINQAHTITLLILSRLSTQLGLTGSSRFETYHADPGPSTSTLGILRYPKHESGISEPTSVGHNQHTDVGTLTFLLAAQWGLQYCSPQTKRWEFIEPRAGHAIINVGDSLRFPSGGELASVVHRVVPLKETQEEDRYSIAYFLRPNDDVTFRDATGKMWSAKEWHDFKFDVFKSPSTLDAKGRFLTGMMLEEERGRWVGVAGRKDFLGTIESTHGQDLVSTPIPKQMVDWQKVSEWVRNCNCAAEHKDYCQAKLNAPQTAGLRVIDTRQRCIKNAPAKCRYAALSYVWGSRSSALQATTRNINRLAMEGSLSSHSLPQTIDDAIVACKKLEIDYLWVDRLCILQDDDPDKKAYCLKAMGDIYAQSYITLIALAGGDAEHGLPGVNKVKRLASWTGTAQGIYMSAMPPYYDDCLSDSKWATRGWTFQETTLATRQLGFSESGVFFECSRPGTIQDETYGAYPKSLRNSFALSSYRAAVEQYTKRELTWESDILRAFAGVLHTGWGPGSYYGIPLNIFSDGILWTAVDKYYPTRHADHGDTFPTWSWSSVKGSIRIGAPDKNWRGKRASLATWAIPSRTGEQPALQVVANTTGEPEGHEKLIERLPLNKVDDDKKMSRPTDIETRLLVVIAWKCGCFSGSLPSIINTRATREEDEKIACKWRSLAQLYDEARGMPVQNLDARFHLPIRQECPPGSIFVYTQSLEFNLFKLSLKKHRRLPNKDILVIEVGDFVAQVIPGSINMERINHVREQNLNSYFHLLALSVTSVHFMDEVEIEDQESWYALARLSAYDKFFASLNIELMLVETEDGISRRVGLAWAFLRHWINQNPQFRSFHLV</sequence>
<dbReference type="VEuPathDB" id="FungiDB:M747DRAFT_273041"/>
<dbReference type="OMA" id="TKRELTW"/>
<dbReference type="GO" id="GO:0044283">
    <property type="term" value="P:small molecule biosynthetic process"/>
    <property type="evidence" value="ECO:0007669"/>
    <property type="project" value="UniProtKB-ARBA"/>
</dbReference>
<organism evidence="3 4">
    <name type="scientific">Aspergillus niger</name>
    <dbReference type="NCBI Taxonomy" id="5061"/>
    <lineage>
        <taxon>Eukaryota</taxon>
        <taxon>Fungi</taxon>
        <taxon>Dikarya</taxon>
        <taxon>Ascomycota</taxon>
        <taxon>Pezizomycotina</taxon>
        <taxon>Eurotiomycetes</taxon>
        <taxon>Eurotiomycetidae</taxon>
        <taxon>Eurotiales</taxon>
        <taxon>Aspergillaceae</taxon>
        <taxon>Aspergillus</taxon>
        <taxon>Aspergillus subgen. Circumdati</taxon>
    </lineage>
</organism>
<evidence type="ECO:0000259" key="2">
    <source>
        <dbReference type="PROSITE" id="PS51471"/>
    </source>
</evidence>
<evidence type="ECO:0000313" key="3">
    <source>
        <dbReference type="EMBL" id="GAQ46459.1"/>
    </source>
</evidence>
<reference evidence="4" key="1">
    <citation type="journal article" date="2016" name="Genome Announc.">
        <title>Draft genome sequence of Aspergillus niger strain An76.</title>
        <authorList>
            <person name="Gong W."/>
            <person name="Cheng Z."/>
            <person name="Zhang H."/>
            <person name="Liu L."/>
            <person name="Gao P."/>
            <person name="Wang L."/>
        </authorList>
    </citation>
    <scope>NUCLEOTIDE SEQUENCE [LARGE SCALE GENOMIC DNA]</scope>
    <source>
        <strain evidence="4">An76</strain>
    </source>
</reference>
<protein>
    <submittedName>
        <fullName evidence="3">VrtI</fullName>
    </submittedName>
</protein>
<dbReference type="InterPro" id="IPR010730">
    <property type="entry name" value="HET"/>
</dbReference>
<dbReference type="InterPro" id="IPR027443">
    <property type="entry name" value="IPNS-like_sf"/>
</dbReference>
<dbReference type="Pfam" id="PF06985">
    <property type="entry name" value="HET"/>
    <property type="match status" value="1"/>
</dbReference>
<comment type="caution">
    <text evidence="3">The sequence shown here is derived from an EMBL/GenBank/DDBJ whole genome shotgun (WGS) entry which is preliminary data.</text>
</comment>
<dbReference type="Gene3D" id="2.60.120.330">
    <property type="entry name" value="B-lactam Antibiotic, Isopenicillin N Synthase, Chain"/>
    <property type="match status" value="1"/>
</dbReference>
<evidence type="ECO:0000313" key="4">
    <source>
        <dbReference type="Proteomes" id="UP000068243"/>
    </source>
</evidence>
<feature type="compositionally biased region" description="Basic and acidic residues" evidence="1">
    <location>
        <begin position="93"/>
        <end position="102"/>
    </location>
</feature>
<dbReference type="OrthoDB" id="288590at2759"/>
<dbReference type="VEuPathDB" id="FungiDB:An12g01300"/>
<dbReference type="Pfam" id="PF14226">
    <property type="entry name" value="DIOX_N"/>
    <property type="match status" value="1"/>
</dbReference>
<dbReference type="AlphaFoldDB" id="A0A100ISD8"/>